<dbReference type="AlphaFoldDB" id="A0A0F9PWI1"/>
<evidence type="ECO:0008006" key="3">
    <source>
        <dbReference type="Google" id="ProtNLM"/>
    </source>
</evidence>
<name>A0A0F9PWI1_9ZZZZ</name>
<evidence type="ECO:0000256" key="1">
    <source>
        <dbReference type="SAM" id="MobiDB-lite"/>
    </source>
</evidence>
<feature type="compositionally biased region" description="Basic and acidic residues" evidence="1">
    <location>
        <begin position="21"/>
        <end position="34"/>
    </location>
</feature>
<comment type="caution">
    <text evidence="2">The sequence shown here is derived from an EMBL/GenBank/DDBJ whole genome shotgun (WGS) entry which is preliminary data.</text>
</comment>
<sequence length="50" mass="5795">MAPVDKEMHEEIKKGISLSKVSDEEVKKREEEKQKRIEELEKVKAAIGDK</sequence>
<feature type="compositionally biased region" description="Basic and acidic residues" evidence="1">
    <location>
        <begin position="1"/>
        <end position="14"/>
    </location>
</feature>
<gene>
    <name evidence="2" type="ORF">LCGC14_0778230</name>
</gene>
<reference evidence="2" key="1">
    <citation type="journal article" date="2015" name="Nature">
        <title>Complex archaea that bridge the gap between prokaryotes and eukaryotes.</title>
        <authorList>
            <person name="Spang A."/>
            <person name="Saw J.H."/>
            <person name="Jorgensen S.L."/>
            <person name="Zaremba-Niedzwiedzka K."/>
            <person name="Martijn J."/>
            <person name="Lind A.E."/>
            <person name="van Eijk R."/>
            <person name="Schleper C."/>
            <person name="Guy L."/>
            <person name="Ettema T.J."/>
        </authorList>
    </citation>
    <scope>NUCLEOTIDE SEQUENCE</scope>
</reference>
<protein>
    <recommendedName>
        <fullName evidence="3">Valyl-tRNA synthetase tRNA-binding arm domain-containing protein</fullName>
    </recommendedName>
</protein>
<feature type="region of interest" description="Disordered" evidence="1">
    <location>
        <begin position="1"/>
        <end position="34"/>
    </location>
</feature>
<proteinExistence type="predicted"/>
<dbReference type="EMBL" id="LAZR01001996">
    <property type="protein sequence ID" value="KKN35985.1"/>
    <property type="molecule type" value="Genomic_DNA"/>
</dbReference>
<evidence type="ECO:0000313" key="2">
    <source>
        <dbReference type="EMBL" id="KKN35985.1"/>
    </source>
</evidence>
<organism evidence="2">
    <name type="scientific">marine sediment metagenome</name>
    <dbReference type="NCBI Taxonomy" id="412755"/>
    <lineage>
        <taxon>unclassified sequences</taxon>
        <taxon>metagenomes</taxon>
        <taxon>ecological metagenomes</taxon>
    </lineage>
</organism>
<accession>A0A0F9PWI1</accession>